<evidence type="ECO:0000313" key="2">
    <source>
        <dbReference type="Proteomes" id="UP000269499"/>
    </source>
</evidence>
<evidence type="ECO:0000313" key="1">
    <source>
        <dbReference type="EMBL" id="RLE53916.1"/>
    </source>
</evidence>
<evidence type="ECO:0008006" key="3">
    <source>
        <dbReference type="Google" id="ProtNLM"/>
    </source>
</evidence>
<comment type="caution">
    <text evidence="1">The sequence shown here is derived from an EMBL/GenBank/DDBJ whole genome shotgun (WGS) entry which is preliminary data.</text>
</comment>
<dbReference type="EMBL" id="QMRA01000044">
    <property type="protein sequence ID" value="RLE53916.1"/>
    <property type="molecule type" value="Genomic_DNA"/>
</dbReference>
<sequence>MSAVVSVRVPLKVKEILERHGVNIAEMVRRVLEDEARRLEEQDITNALDELAMKYREKISPKELAILIRKCRDER</sequence>
<dbReference type="Proteomes" id="UP000269499">
    <property type="component" value="Unassembled WGS sequence"/>
</dbReference>
<organism evidence="1 2">
    <name type="scientific">Thermoproteota archaeon</name>
    <dbReference type="NCBI Taxonomy" id="2056631"/>
    <lineage>
        <taxon>Archaea</taxon>
        <taxon>Thermoproteota</taxon>
    </lineage>
</organism>
<dbReference type="AlphaFoldDB" id="A0A497F3D4"/>
<accession>A0A497F3D4</accession>
<name>A0A497F3D4_9CREN</name>
<proteinExistence type="predicted"/>
<gene>
    <name evidence="1" type="ORF">DRJ26_02660</name>
</gene>
<protein>
    <recommendedName>
        <fullName evidence="3">VapB-type antitoxin</fullName>
    </recommendedName>
</protein>
<reference evidence="1 2" key="1">
    <citation type="submission" date="2018-06" db="EMBL/GenBank/DDBJ databases">
        <title>Extensive metabolic versatility and redundancy in microbially diverse, dynamic hydrothermal sediments.</title>
        <authorList>
            <person name="Dombrowski N."/>
            <person name="Teske A."/>
            <person name="Baker B.J."/>
        </authorList>
    </citation>
    <scope>NUCLEOTIDE SEQUENCE [LARGE SCALE GENOMIC DNA]</scope>
    <source>
        <strain evidence="1">B20_G2</strain>
    </source>
</reference>